<feature type="compositionally biased region" description="Polar residues" evidence="1">
    <location>
        <begin position="44"/>
        <end position="56"/>
    </location>
</feature>
<feature type="compositionally biased region" description="Polar residues" evidence="1">
    <location>
        <begin position="161"/>
        <end position="170"/>
    </location>
</feature>
<protein>
    <submittedName>
        <fullName evidence="5">Uncharacterized protein</fullName>
    </submittedName>
</protein>
<organism evidence="4 5">
    <name type="scientific">Romanomermis culicivorax</name>
    <name type="common">Nematode worm</name>
    <dbReference type="NCBI Taxonomy" id="13658"/>
    <lineage>
        <taxon>Eukaryota</taxon>
        <taxon>Metazoa</taxon>
        <taxon>Ecdysozoa</taxon>
        <taxon>Nematoda</taxon>
        <taxon>Enoplea</taxon>
        <taxon>Dorylaimia</taxon>
        <taxon>Mermithida</taxon>
        <taxon>Mermithoidea</taxon>
        <taxon>Mermithidae</taxon>
        <taxon>Romanomermis</taxon>
    </lineage>
</organism>
<reference evidence="5" key="1">
    <citation type="submission" date="2022-11" db="UniProtKB">
        <authorList>
            <consortium name="WormBaseParasite"/>
        </authorList>
    </citation>
    <scope>IDENTIFICATION</scope>
</reference>
<evidence type="ECO:0000256" key="3">
    <source>
        <dbReference type="SAM" id="SignalP"/>
    </source>
</evidence>
<feature type="chain" id="PRO_5037725518" evidence="3">
    <location>
        <begin position="21"/>
        <end position="198"/>
    </location>
</feature>
<proteinExistence type="predicted"/>
<feature type="region of interest" description="Disordered" evidence="1">
    <location>
        <begin position="148"/>
        <end position="170"/>
    </location>
</feature>
<keyword evidence="2" id="KW-1133">Transmembrane helix</keyword>
<feature type="signal peptide" evidence="3">
    <location>
        <begin position="1"/>
        <end position="20"/>
    </location>
</feature>
<dbReference type="Proteomes" id="UP000887565">
    <property type="component" value="Unplaced"/>
</dbReference>
<evidence type="ECO:0000256" key="2">
    <source>
        <dbReference type="SAM" id="Phobius"/>
    </source>
</evidence>
<evidence type="ECO:0000313" key="5">
    <source>
        <dbReference type="WBParaSite" id="nRc.2.0.1.t14403-RA"/>
    </source>
</evidence>
<sequence>MTRDLLFTFILYSLIFTIHSIFPHSFDRSPRISRSIIADRGKKTNSTENDTESFAQDTVEKISDDDESTDFDEYDVDDLDEDDDQMQDFPLGSQQQSNFPMPLGGFGGRSTDASTMLFGGGMVLVVVGMVVAASMLYKSRRKNARLTLQAKDEDDEDEKPASSSQPTLLKTYNVDEYFASGRATEGGDNVKTRKSPNK</sequence>
<accession>A0A915ILR5</accession>
<keyword evidence="2" id="KW-0812">Transmembrane</keyword>
<feature type="compositionally biased region" description="Acidic residues" evidence="1">
    <location>
        <begin position="63"/>
        <end position="72"/>
    </location>
</feature>
<keyword evidence="4" id="KW-1185">Reference proteome</keyword>
<dbReference type="WBParaSite" id="nRc.2.0.1.t14403-RA">
    <property type="protein sequence ID" value="nRc.2.0.1.t14403-RA"/>
    <property type="gene ID" value="nRc.2.0.1.g14403"/>
</dbReference>
<evidence type="ECO:0000256" key="1">
    <source>
        <dbReference type="SAM" id="MobiDB-lite"/>
    </source>
</evidence>
<name>A0A915ILR5_ROMCU</name>
<dbReference type="AlphaFoldDB" id="A0A915ILR5"/>
<evidence type="ECO:0000313" key="4">
    <source>
        <dbReference type="Proteomes" id="UP000887565"/>
    </source>
</evidence>
<feature type="transmembrane region" description="Helical" evidence="2">
    <location>
        <begin position="116"/>
        <end position="137"/>
    </location>
</feature>
<feature type="region of interest" description="Disordered" evidence="1">
    <location>
        <begin position="39"/>
        <end position="72"/>
    </location>
</feature>
<keyword evidence="3" id="KW-0732">Signal</keyword>
<keyword evidence="2" id="KW-0472">Membrane</keyword>